<comment type="caution">
    <text evidence="9">The sequence shown here is derived from an EMBL/GenBank/DDBJ whole genome shotgun (WGS) entry which is preliminary data.</text>
</comment>
<gene>
    <name evidence="9" type="ORF">GP2143_11474</name>
</gene>
<dbReference type="InterPro" id="IPR001623">
    <property type="entry name" value="DnaJ_domain"/>
</dbReference>
<dbReference type="EMBL" id="AAVT01000016">
    <property type="protein sequence ID" value="EAW29731.1"/>
    <property type="molecule type" value="Genomic_DNA"/>
</dbReference>
<dbReference type="Gene3D" id="1.10.287.110">
    <property type="entry name" value="DnaJ domain"/>
    <property type="match status" value="1"/>
</dbReference>
<keyword evidence="10" id="KW-1185">Reference proteome</keyword>
<name>A0YHE3_9GAMM</name>
<keyword evidence="5" id="KW-0143">Chaperone</keyword>
<dbReference type="GO" id="GO:0016020">
    <property type="term" value="C:membrane"/>
    <property type="evidence" value="ECO:0007669"/>
    <property type="project" value="UniProtKB-SubCell"/>
</dbReference>
<keyword evidence="9" id="KW-0346">Stress response</keyword>
<dbReference type="PROSITE" id="PS50076">
    <property type="entry name" value="DNAJ_2"/>
    <property type="match status" value="1"/>
</dbReference>
<dbReference type="PRINTS" id="PR00625">
    <property type="entry name" value="JDOMAIN"/>
</dbReference>
<dbReference type="PANTHER" id="PTHR12763:SF28">
    <property type="entry name" value="GEO10507P1-RELATED"/>
    <property type="match status" value="1"/>
</dbReference>
<dbReference type="OrthoDB" id="9811070at2"/>
<dbReference type="STRING" id="247633.GP2143_11474"/>
<keyword evidence="2 7" id="KW-0812">Transmembrane</keyword>
<dbReference type="SMART" id="SM00271">
    <property type="entry name" value="DnaJ"/>
    <property type="match status" value="1"/>
</dbReference>
<comment type="subcellular location">
    <subcellularLocation>
        <location evidence="1">Membrane</location>
        <topology evidence="1">Single-pass membrane protein</topology>
    </subcellularLocation>
</comment>
<evidence type="ECO:0000256" key="4">
    <source>
        <dbReference type="ARBA" id="ARBA00023136"/>
    </source>
</evidence>
<evidence type="ECO:0000256" key="5">
    <source>
        <dbReference type="ARBA" id="ARBA00023186"/>
    </source>
</evidence>
<protein>
    <submittedName>
        <fullName evidence="9">Heat shock protein DnaJ-like</fullName>
    </submittedName>
</protein>
<dbReference type="Proteomes" id="UP000004931">
    <property type="component" value="Unassembled WGS sequence"/>
</dbReference>
<organism evidence="9 10">
    <name type="scientific">marine gamma proteobacterium HTCC2143</name>
    <dbReference type="NCBI Taxonomy" id="247633"/>
    <lineage>
        <taxon>Bacteria</taxon>
        <taxon>Pseudomonadati</taxon>
        <taxon>Pseudomonadota</taxon>
        <taxon>Gammaproteobacteria</taxon>
        <taxon>Cellvibrionales</taxon>
        <taxon>Spongiibacteraceae</taxon>
        <taxon>BD1-7 clade</taxon>
    </lineage>
</organism>
<evidence type="ECO:0000256" key="3">
    <source>
        <dbReference type="ARBA" id="ARBA00022989"/>
    </source>
</evidence>
<comment type="similarity">
    <text evidence="6">Belongs to the TIM14 family.</text>
</comment>
<evidence type="ECO:0000256" key="7">
    <source>
        <dbReference type="SAM" id="Phobius"/>
    </source>
</evidence>
<dbReference type="eggNOG" id="COG2214">
    <property type="taxonomic scope" value="Bacteria"/>
</dbReference>
<evidence type="ECO:0000313" key="9">
    <source>
        <dbReference type="EMBL" id="EAW29731.1"/>
    </source>
</evidence>
<dbReference type="AlphaFoldDB" id="A0YHE3"/>
<sequence length="240" mass="26659">MLGRLILLIAFILAVLTIIQLFKNTPKSQTKSLYWKVGLSASAIILILLAASGRIHWIGAAIGAMIPIVRRSIPLLLRYFPMVQQYLRTRPQQSPSANNTSEVKTAILSMTLDHDTDRLQGQVISGPFSGHYLDSLELEQLQSLMGYCHQQDKDSAKLLMSYLNHRFGNQWQTSPPPSGDGNLTEDSAYAVLGLHRGASRDEVIQAHRKMMQKVHPDRGGSDYLAAQINQAKDILISKLA</sequence>
<evidence type="ECO:0000259" key="8">
    <source>
        <dbReference type="PROSITE" id="PS50076"/>
    </source>
</evidence>
<reference evidence="9 10" key="1">
    <citation type="journal article" date="2010" name="J. Bacteriol.">
        <title>Genome sequence of the oligotrophic marine Gammaproteobacterium HTCC2143, isolated from the Oregon Coast.</title>
        <authorList>
            <person name="Oh H.M."/>
            <person name="Kang I."/>
            <person name="Ferriera S."/>
            <person name="Giovannoni S.J."/>
            <person name="Cho J.C."/>
        </authorList>
    </citation>
    <scope>NUCLEOTIDE SEQUENCE [LARGE SCALE GENOMIC DNA]</scope>
    <source>
        <strain evidence="9 10">HTCC2143</strain>
    </source>
</reference>
<evidence type="ECO:0000313" key="10">
    <source>
        <dbReference type="Proteomes" id="UP000004931"/>
    </source>
</evidence>
<dbReference type="InterPro" id="IPR036869">
    <property type="entry name" value="J_dom_sf"/>
</dbReference>
<feature type="transmembrane region" description="Helical" evidence="7">
    <location>
        <begin position="6"/>
        <end position="22"/>
    </location>
</feature>
<evidence type="ECO:0000256" key="1">
    <source>
        <dbReference type="ARBA" id="ARBA00004167"/>
    </source>
</evidence>
<dbReference type="Pfam" id="PF00226">
    <property type="entry name" value="DnaJ"/>
    <property type="match status" value="1"/>
</dbReference>
<keyword evidence="3 7" id="KW-1133">Transmembrane helix</keyword>
<evidence type="ECO:0000256" key="6">
    <source>
        <dbReference type="ARBA" id="ARBA00038105"/>
    </source>
</evidence>
<dbReference type="PANTHER" id="PTHR12763">
    <property type="match status" value="1"/>
</dbReference>
<accession>A0YHE3</accession>
<dbReference type="SUPFAM" id="SSF46565">
    <property type="entry name" value="Chaperone J-domain"/>
    <property type="match status" value="1"/>
</dbReference>
<proteinExistence type="inferred from homology"/>
<feature type="transmembrane region" description="Helical" evidence="7">
    <location>
        <begin position="34"/>
        <end position="51"/>
    </location>
</feature>
<feature type="domain" description="J" evidence="8">
    <location>
        <begin position="187"/>
        <end position="240"/>
    </location>
</feature>
<keyword evidence="4 7" id="KW-0472">Membrane</keyword>
<dbReference type="CDD" id="cd06257">
    <property type="entry name" value="DnaJ"/>
    <property type="match status" value="1"/>
</dbReference>
<evidence type="ECO:0000256" key="2">
    <source>
        <dbReference type="ARBA" id="ARBA00022692"/>
    </source>
</evidence>